<proteinExistence type="inferred from homology"/>
<evidence type="ECO:0000256" key="2">
    <source>
        <dbReference type="ARBA" id="ARBA00022618"/>
    </source>
</evidence>
<feature type="binding site" evidence="10">
    <location>
        <position position="194"/>
    </location>
    <ligand>
        <name>UDP-N-acetyl-alpha-D-glucosamine</name>
        <dbReference type="ChEBI" id="CHEBI:57705"/>
    </ligand>
</feature>
<dbReference type="CDD" id="cd03785">
    <property type="entry name" value="GT28_MurG"/>
    <property type="match status" value="1"/>
</dbReference>
<gene>
    <name evidence="10 13" type="primary">murG</name>
    <name evidence="13" type="ORF">NJQ99_00865</name>
</gene>
<feature type="binding site" evidence="10">
    <location>
        <position position="167"/>
    </location>
    <ligand>
        <name>UDP-N-acetyl-alpha-D-glucosamine</name>
        <dbReference type="ChEBI" id="CHEBI:57705"/>
    </ligand>
</feature>
<dbReference type="GO" id="GO:0008360">
    <property type="term" value="P:regulation of cell shape"/>
    <property type="evidence" value="ECO:0007669"/>
    <property type="project" value="UniProtKB-KW"/>
</dbReference>
<dbReference type="GO" id="GO:0009252">
    <property type="term" value="P:peptidoglycan biosynthetic process"/>
    <property type="evidence" value="ECO:0007669"/>
    <property type="project" value="UniProtKB-UniRule"/>
</dbReference>
<comment type="pathway">
    <text evidence="10">Cell wall biogenesis; peptidoglycan biosynthesis.</text>
</comment>
<evidence type="ECO:0000259" key="11">
    <source>
        <dbReference type="Pfam" id="PF03033"/>
    </source>
</evidence>
<evidence type="ECO:0000256" key="10">
    <source>
        <dbReference type="HAMAP-Rule" id="MF_00033"/>
    </source>
</evidence>
<evidence type="ECO:0000256" key="4">
    <source>
        <dbReference type="ARBA" id="ARBA00022679"/>
    </source>
</evidence>
<keyword evidence="2 10" id="KW-0132">Cell division</keyword>
<dbReference type="Proteomes" id="UP001055804">
    <property type="component" value="Unassembled WGS sequence"/>
</dbReference>
<sequence>MTEKRAIALAAGGTGGHLFPAEALARALVDRGHRIVLVTDRRGLAWADRIPAGTVVEVPAATLSGGPAAKLGAGLTILKGVFQARRALKAAGACAVVGFGGYPSFPACAAAALLRLPLVLHEQNAILGRTNRALCRLAHILAVSHAETAGVPPRLRARVRHVGNPVRPEIAQAATAYAAPEPGAPIHLLVIGGSQGAQALTEAVPEALAHLAADVRARLRVAMQARAEGLELARATLADAGIEGEVAPFFDRMGERLASAHLVIARAGASTVAELAVAGRPSILVPLPSAMDDQQTLNAAALEQAGGGALLPQGRLDTLGAMLAELLSSPNRLQAMATAASAQGAPQAADALADLVETLADGATPAPAAAPIPREGRA</sequence>
<dbReference type="GO" id="GO:0071555">
    <property type="term" value="P:cell wall organization"/>
    <property type="evidence" value="ECO:0007669"/>
    <property type="project" value="UniProtKB-KW"/>
</dbReference>
<keyword evidence="8 10" id="KW-0131">Cell cycle</keyword>
<evidence type="ECO:0000256" key="7">
    <source>
        <dbReference type="ARBA" id="ARBA00023136"/>
    </source>
</evidence>
<name>A0A9J6P9L1_9PROT</name>
<dbReference type="SUPFAM" id="SSF53756">
    <property type="entry name" value="UDP-Glycosyltransferase/glycogen phosphorylase"/>
    <property type="match status" value="1"/>
</dbReference>
<dbReference type="PANTHER" id="PTHR21015">
    <property type="entry name" value="UDP-N-ACETYLGLUCOSAMINE--N-ACETYLMURAMYL-(PENTAPEPTIDE) PYROPHOSPHORYL-UNDECAPRENOL N-ACETYLGLUCOSAMINE TRANSFERASE 1"/>
    <property type="match status" value="1"/>
</dbReference>
<evidence type="ECO:0000256" key="8">
    <source>
        <dbReference type="ARBA" id="ARBA00023306"/>
    </source>
</evidence>
<dbReference type="AlphaFoldDB" id="A0A9J6P9L1"/>
<dbReference type="InterPro" id="IPR004276">
    <property type="entry name" value="GlycoTrans_28_N"/>
</dbReference>
<feature type="binding site" evidence="10">
    <location>
        <begin position="14"/>
        <end position="16"/>
    </location>
    <ligand>
        <name>UDP-N-acetyl-alpha-D-glucosamine</name>
        <dbReference type="ChEBI" id="CHEBI:57705"/>
    </ligand>
</feature>
<evidence type="ECO:0000256" key="1">
    <source>
        <dbReference type="ARBA" id="ARBA00022475"/>
    </source>
</evidence>
<keyword evidence="3 10" id="KW-0328">Glycosyltransferase</keyword>
<reference evidence="13" key="1">
    <citation type="submission" date="2022-06" db="EMBL/GenBank/DDBJ databases">
        <title>Isolation and Genomics of Futiania mangrovii gen. nov., sp. nov., a Rare and Metabolically-versatile member in the Class Alphaproteobacteria.</title>
        <authorList>
            <person name="Liu L."/>
            <person name="Huang W.-C."/>
            <person name="Pan J."/>
            <person name="Li J."/>
            <person name="Huang Y."/>
            <person name="Du H."/>
            <person name="Liu Y."/>
            <person name="Li M."/>
        </authorList>
    </citation>
    <scope>NUCLEOTIDE SEQUENCE</scope>
    <source>
        <strain evidence="13">FT118</strain>
    </source>
</reference>
<dbReference type="GO" id="GO:0050511">
    <property type="term" value="F:undecaprenyldiphospho-muramoylpentapeptide beta-N-acetylglucosaminyltransferase activity"/>
    <property type="evidence" value="ECO:0007669"/>
    <property type="project" value="UniProtKB-UniRule"/>
</dbReference>
<dbReference type="EC" id="2.4.1.227" evidence="10"/>
<dbReference type="PANTHER" id="PTHR21015:SF22">
    <property type="entry name" value="GLYCOSYLTRANSFERASE"/>
    <property type="match status" value="1"/>
</dbReference>
<feature type="domain" description="Glycosyltransferase family 28 N-terminal" evidence="11">
    <location>
        <begin position="7"/>
        <end position="138"/>
    </location>
</feature>
<accession>A0A9J6P9L1</accession>
<dbReference type="HAMAP" id="MF_00033">
    <property type="entry name" value="MurG"/>
    <property type="match status" value="1"/>
</dbReference>
<comment type="caution">
    <text evidence="13">The sequence shown here is derived from an EMBL/GenBank/DDBJ whole genome shotgun (WGS) entry which is preliminary data.</text>
</comment>
<dbReference type="Pfam" id="PF04101">
    <property type="entry name" value="Glyco_tran_28_C"/>
    <property type="match status" value="1"/>
</dbReference>
<comment type="caution">
    <text evidence="10">Lacks conserved residue(s) required for the propagation of feature annotation.</text>
</comment>
<evidence type="ECO:0000256" key="6">
    <source>
        <dbReference type="ARBA" id="ARBA00022984"/>
    </source>
</evidence>
<protein>
    <recommendedName>
        <fullName evidence="10">UDP-N-acetylglucosamine--N-acetylmuramyl-(pentapeptide) pyrophosphoryl-undecaprenol N-acetylglucosamine transferase</fullName>
        <ecNumber evidence="10">2.4.1.227</ecNumber>
    </recommendedName>
    <alternativeName>
        <fullName evidence="10">Undecaprenyl-PP-MurNAc-pentapeptide-UDPGlcNAc GlcNAc transferase</fullName>
    </alternativeName>
</protein>
<comment type="function">
    <text evidence="10">Cell wall formation. Catalyzes the transfer of a GlcNAc subunit on undecaprenyl-pyrophosphoryl-MurNAc-pentapeptide (lipid intermediate I) to form undecaprenyl-pyrophosphoryl-MurNAc-(pentapeptide)GlcNAc (lipid intermediate II).</text>
</comment>
<keyword evidence="6 10" id="KW-0573">Peptidoglycan synthesis</keyword>
<dbReference type="InterPro" id="IPR007235">
    <property type="entry name" value="Glyco_trans_28_C"/>
</dbReference>
<dbReference type="InterPro" id="IPR006009">
    <property type="entry name" value="GlcNAc_MurG"/>
</dbReference>
<keyword evidence="14" id="KW-1185">Reference proteome</keyword>
<feature type="binding site" evidence="10">
    <location>
        <position position="124"/>
    </location>
    <ligand>
        <name>UDP-N-acetyl-alpha-D-glucosamine</name>
        <dbReference type="ChEBI" id="CHEBI:57705"/>
    </ligand>
</feature>
<evidence type="ECO:0000256" key="9">
    <source>
        <dbReference type="ARBA" id="ARBA00023316"/>
    </source>
</evidence>
<evidence type="ECO:0000313" key="14">
    <source>
        <dbReference type="Proteomes" id="UP001055804"/>
    </source>
</evidence>
<dbReference type="GO" id="GO:0051301">
    <property type="term" value="P:cell division"/>
    <property type="evidence" value="ECO:0007669"/>
    <property type="project" value="UniProtKB-KW"/>
</dbReference>
<keyword evidence="7 10" id="KW-0472">Membrane</keyword>
<comment type="similarity">
    <text evidence="10">Belongs to the glycosyltransferase 28 family. MurG subfamily.</text>
</comment>
<comment type="catalytic activity">
    <reaction evidence="10">
        <text>di-trans,octa-cis-undecaprenyl diphospho-N-acetyl-alpha-D-muramoyl-L-alanyl-D-glutamyl-meso-2,6-diaminopimeloyl-D-alanyl-D-alanine + UDP-N-acetyl-alpha-D-glucosamine = di-trans,octa-cis-undecaprenyl diphospho-[N-acetyl-alpha-D-glucosaminyl-(1-&gt;4)]-N-acetyl-alpha-D-muramoyl-L-alanyl-D-glutamyl-meso-2,6-diaminopimeloyl-D-alanyl-D-alanine + UDP + H(+)</text>
        <dbReference type="Rhea" id="RHEA:31227"/>
        <dbReference type="ChEBI" id="CHEBI:15378"/>
        <dbReference type="ChEBI" id="CHEBI:57705"/>
        <dbReference type="ChEBI" id="CHEBI:58223"/>
        <dbReference type="ChEBI" id="CHEBI:61387"/>
        <dbReference type="ChEBI" id="CHEBI:61388"/>
        <dbReference type="EC" id="2.4.1.227"/>
    </reaction>
</comment>
<keyword evidence="1 10" id="KW-1003">Cell membrane</keyword>
<keyword evidence="5 10" id="KW-0133">Cell shape</keyword>
<keyword evidence="4 10" id="KW-0808">Transferase</keyword>
<dbReference type="EMBL" id="JAMZFT010000001">
    <property type="protein sequence ID" value="MCP1334953.1"/>
    <property type="molecule type" value="Genomic_DNA"/>
</dbReference>
<feature type="binding site" evidence="10">
    <location>
        <position position="295"/>
    </location>
    <ligand>
        <name>UDP-N-acetyl-alpha-D-glucosamine</name>
        <dbReference type="ChEBI" id="CHEBI:57705"/>
    </ligand>
</feature>
<evidence type="ECO:0000313" key="13">
    <source>
        <dbReference type="EMBL" id="MCP1334953.1"/>
    </source>
</evidence>
<dbReference type="Gene3D" id="3.40.50.2000">
    <property type="entry name" value="Glycogen Phosphorylase B"/>
    <property type="match status" value="2"/>
</dbReference>
<dbReference type="GO" id="GO:0005886">
    <property type="term" value="C:plasma membrane"/>
    <property type="evidence" value="ECO:0007669"/>
    <property type="project" value="UniProtKB-SubCell"/>
</dbReference>
<dbReference type="RefSeq" id="WP_269330915.1">
    <property type="nucleotide sequence ID" value="NZ_JAMZFT010000001.1"/>
</dbReference>
<dbReference type="NCBIfam" id="TIGR01133">
    <property type="entry name" value="murG"/>
    <property type="match status" value="1"/>
</dbReference>
<evidence type="ECO:0000256" key="5">
    <source>
        <dbReference type="ARBA" id="ARBA00022960"/>
    </source>
</evidence>
<dbReference type="Pfam" id="PF03033">
    <property type="entry name" value="Glyco_transf_28"/>
    <property type="match status" value="1"/>
</dbReference>
<evidence type="ECO:0000256" key="3">
    <source>
        <dbReference type="ARBA" id="ARBA00022676"/>
    </source>
</evidence>
<feature type="domain" description="Glycosyl transferase family 28 C-terminal" evidence="12">
    <location>
        <begin position="188"/>
        <end position="350"/>
    </location>
</feature>
<keyword evidence="9 10" id="KW-0961">Cell wall biogenesis/degradation</keyword>
<comment type="subcellular location">
    <subcellularLocation>
        <location evidence="10">Cell membrane</location>
        <topology evidence="10">Peripheral membrane protein</topology>
        <orientation evidence="10">Cytoplasmic side</orientation>
    </subcellularLocation>
</comment>
<organism evidence="13 14">
    <name type="scientific">Futiania mangrovi</name>
    <dbReference type="NCBI Taxonomy" id="2959716"/>
    <lineage>
        <taxon>Bacteria</taxon>
        <taxon>Pseudomonadati</taxon>
        <taxon>Pseudomonadota</taxon>
        <taxon>Alphaproteobacteria</taxon>
        <taxon>Futianiales</taxon>
        <taxon>Futianiaceae</taxon>
        <taxon>Futiania</taxon>
    </lineage>
</organism>
<dbReference type="GO" id="GO:0005975">
    <property type="term" value="P:carbohydrate metabolic process"/>
    <property type="evidence" value="ECO:0007669"/>
    <property type="project" value="InterPro"/>
</dbReference>
<evidence type="ECO:0000259" key="12">
    <source>
        <dbReference type="Pfam" id="PF04101"/>
    </source>
</evidence>